<dbReference type="GeneID" id="74303667"/>
<dbReference type="RefSeq" id="WP_003885947.1">
    <property type="nucleotide sequence ID" value="NZ_ANBO01000013.1"/>
</dbReference>
<organism evidence="2 3">
    <name type="scientific">Mycolicibacterium phlei DSM 43239 = CCUG 21000</name>
    <dbReference type="NCBI Taxonomy" id="1226750"/>
    <lineage>
        <taxon>Bacteria</taxon>
        <taxon>Bacillati</taxon>
        <taxon>Actinomycetota</taxon>
        <taxon>Actinomycetes</taxon>
        <taxon>Mycobacteriales</taxon>
        <taxon>Mycobacteriaceae</taxon>
        <taxon>Mycolicibacterium</taxon>
    </lineage>
</organism>
<feature type="transmembrane region" description="Helical" evidence="1">
    <location>
        <begin position="144"/>
        <end position="166"/>
    </location>
</feature>
<protein>
    <recommendedName>
        <fullName evidence="4">DUF1772 domain-containing protein</fullName>
    </recommendedName>
</protein>
<sequence>MWKHILSVLRRPALWLWLLVIFVGIQLGAGLYEKAAVVPQWASVPGDEVLDRMHDSGMYRAGRAFWPFVSPPVALLAVVNLVLAWRSRAPYRRWWLAAAAVMTTYALSSYGYFVPQMLTLQSAGQDWDAARVESVVQWWTSLNYARLALGVIGYLCALKALSLLGIRMRSAPGTADTSTGSGQMYSPSA</sequence>
<keyword evidence="1" id="KW-1133">Transmembrane helix</keyword>
<keyword evidence="3" id="KW-1185">Reference proteome</keyword>
<evidence type="ECO:0000313" key="2">
    <source>
        <dbReference type="EMBL" id="KAB7755345.1"/>
    </source>
</evidence>
<dbReference type="InterPro" id="IPR013901">
    <property type="entry name" value="Anthrone_oxy"/>
</dbReference>
<reference evidence="2 3" key="1">
    <citation type="submission" date="2012-10" db="EMBL/GenBank/DDBJ databases">
        <title>The draft sequence of the Mycobacterium pheli genome.</title>
        <authorList>
            <person name="Pettersson B.M.F."/>
            <person name="Das S."/>
            <person name="Dasgupta S."/>
            <person name="Bhattacharya A."/>
            <person name="Kirsebom L.A."/>
        </authorList>
    </citation>
    <scope>NUCLEOTIDE SEQUENCE [LARGE SCALE GENOMIC DNA]</scope>
    <source>
        <strain evidence="2 3">CCUG 21000</strain>
    </source>
</reference>
<dbReference type="Proteomes" id="UP000325690">
    <property type="component" value="Unassembled WGS sequence"/>
</dbReference>
<evidence type="ECO:0000256" key="1">
    <source>
        <dbReference type="SAM" id="Phobius"/>
    </source>
</evidence>
<feature type="transmembrane region" description="Helical" evidence="1">
    <location>
        <begin position="12"/>
        <end position="32"/>
    </location>
</feature>
<keyword evidence="1" id="KW-0812">Transmembrane</keyword>
<evidence type="ECO:0000313" key="3">
    <source>
        <dbReference type="Proteomes" id="UP000325690"/>
    </source>
</evidence>
<feature type="transmembrane region" description="Helical" evidence="1">
    <location>
        <begin position="64"/>
        <end position="83"/>
    </location>
</feature>
<gene>
    <name evidence="2" type="ORF">MPHL21000_13275</name>
</gene>
<feature type="transmembrane region" description="Helical" evidence="1">
    <location>
        <begin position="95"/>
        <end position="113"/>
    </location>
</feature>
<accession>A0A5N5V0C9</accession>
<keyword evidence="1" id="KW-0472">Membrane</keyword>
<dbReference type="EMBL" id="ANBP01000016">
    <property type="protein sequence ID" value="KAB7755345.1"/>
    <property type="molecule type" value="Genomic_DNA"/>
</dbReference>
<name>A0A5N5V0C9_MYCPH</name>
<evidence type="ECO:0008006" key="4">
    <source>
        <dbReference type="Google" id="ProtNLM"/>
    </source>
</evidence>
<dbReference type="Pfam" id="PF08592">
    <property type="entry name" value="Anthrone_oxy"/>
    <property type="match status" value="1"/>
</dbReference>
<comment type="caution">
    <text evidence="2">The sequence shown here is derived from an EMBL/GenBank/DDBJ whole genome shotgun (WGS) entry which is preliminary data.</text>
</comment>
<proteinExistence type="predicted"/>
<dbReference type="AlphaFoldDB" id="A0A5N5V0C9"/>